<proteinExistence type="predicted"/>
<organism evidence="1 2">
    <name type="scientific">Corallibacter vietnamensis</name>
    <dbReference type="NCBI Taxonomy" id="904130"/>
    <lineage>
        <taxon>Bacteria</taxon>
        <taxon>Pseudomonadati</taxon>
        <taxon>Bacteroidota</taxon>
        <taxon>Flavobacteriia</taxon>
        <taxon>Flavobacteriales</taxon>
        <taxon>Flavobacteriaceae</taxon>
        <taxon>Corallibacter</taxon>
    </lineage>
</organism>
<keyword evidence="2" id="KW-1185">Reference proteome</keyword>
<accession>A0ABP7GRY2</accession>
<dbReference type="EMBL" id="BAABBI010000001">
    <property type="protein sequence ID" value="GAA3772351.1"/>
    <property type="molecule type" value="Genomic_DNA"/>
</dbReference>
<protein>
    <submittedName>
        <fullName evidence="1">Uncharacterized protein</fullName>
    </submittedName>
</protein>
<comment type="caution">
    <text evidence="1">The sequence shown here is derived from an EMBL/GenBank/DDBJ whole genome shotgun (WGS) entry which is preliminary data.</text>
</comment>
<dbReference type="Proteomes" id="UP001501456">
    <property type="component" value="Unassembled WGS sequence"/>
</dbReference>
<evidence type="ECO:0000313" key="2">
    <source>
        <dbReference type="Proteomes" id="UP001501456"/>
    </source>
</evidence>
<evidence type="ECO:0000313" key="1">
    <source>
        <dbReference type="EMBL" id="GAA3772351.1"/>
    </source>
</evidence>
<sequence>MASVFCFSCLVDDEVENTTQNESLARVYGFKEDVTLGNFVGEPGATFEMGVPVHYLGGNNGLPDNTEVKITYEIGTIEDLGLTPTEYATIFSLTKAQRIALEDGNAEIRDFVDEAIEGTHFDLLDATNEVVVPANQTFDLIDTHVYNDALDASKISFYVLHLKTIITSGNTVIGEQLKSTIVKLQLCRTDLAGTYTINYSSGPQPHVITHLGNGNYQLDSMMGWPGSGYTSYFYACAGQLVFTEWQFSNEIIQGVPGYVDGSGNLVFSQFGIEDVYSGRTYTLVPN</sequence>
<reference evidence="2" key="1">
    <citation type="journal article" date="2019" name="Int. J. Syst. Evol. Microbiol.">
        <title>The Global Catalogue of Microorganisms (GCM) 10K type strain sequencing project: providing services to taxonomists for standard genome sequencing and annotation.</title>
        <authorList>
            <consortium name="The Broad Institute Genomics Platform"/>
            <consortium name="The Broad Institute Genome Sequencing Center for Infectious Disease"/>
            <person name="Wu L."/>
            <person name="Ma J."/>
        </authorList>
    </citation>
    <scope>NUCLEOTIDE SEQUENCE [LARGE SCALE GENOMIC DNA]</scope>
    <source>
        <strain evidence="2">JCM 17525</strain>
    </source>
</reference>
<name>A0ABP7GRY2_9FLAO</name>
<gene>
    <name evidence="1" type="ORF">GCM10022271_00540</name>
</gene>